<dbReference type="EMBL" id="BART01020256">
    <property type="protein sequence ID" value="GAH02023.1"/>
    <property type="molecule type" value="Genomic_DNA"/>
</dbReference>
<sequence length="72" mass="8151">MKTRKRELFFLFIVLFTPLFIGQAGFSNSITLEDAVKMALANNEQVLSVQASLEIARLSLKRAEKLFATPYI</sequence>
<gene>
    <name evidence="1" type="ORF">S01H4_37669</name>
</gene>
<feature type="non-terminal residue" evidence="1">
    <location>
        <position position="72"/>
    </location>
</feature>
<accession>X1E053</accession>
<name>X1E053_9ZZZZ</name>
<protein>
    <recommendedName>
        <fullName evidence="2">TolC family protein</fullName>
    </recommendedName>
</protein>
<dbReference type="SUPFAM" id="SSF56954">
    <property type="entry name" value="Outer membrane efflux proteins (OEP)"/>
    <property type="match status" value="1"/>
</dbReference>
<evidence type="ECO:0000313" key="1">
    <source>
        <dbReference type="EMBL" id="GAH02023.1"/>
    </source>
</evidence>
<organism evidence="1">
    <name type="scientific">marine sediment metagenome</name>
    <dbReference type="NCBI Taxonomy" id="412755"/>
    <lineage>
        <taxon>unclassified sequences</taxon>
        <taxon>metagenomes</taxon>
        <taxon>ecological metagenomes</taxon>
    </lineage>
</organism>
<comment type="caution">
    <text evidence="1">The sequence shown here is derived from an EMBL/GenBank/DDBJ whole genome shotgun (WGS) entry which is preliminary data.</text>
</comment>
<proteinExistence type="predicted"/>
<dbReference type="AlphaFoldDB" id="X1E053"/>
<reference evidence="1" key="1">
    <citation type="journal article" date="2014" name="Front. Microbiol.">
        <title>High frequency of phylogenetically diverse reductive dehalogenase-homologous genes in deep subseafloor sedimentary metagenomes.</title>
        <authorList>
            <person name="Kawai M."/>
            <person name="Futagami T."/>
            <person name="Toyoda A."/>
            <person name="Takaki Y."/>
            <person name="Nishi S."/>
            <person name="Hori S."/>
            <person name="Arai W."/>
            <person name="Tsubouchi T."/>
            <person name="Morono Y."/>
            <person name="Uchiyama I."/>
            <person name="Ito T."/>
            <person name="Fujiyama A."/>
            <person name="Inagaki F."/>
            <person name="Takami H."/>
        </authorList>
    </citation>
    <scope>NUCLEOTIDE SEQUENCE</scope>
    <source>
        <strain evidence="1">Expedition CK06-06</strain>
    </source>
</reference>
<dbReference type="Gene3D" id="1.20.1600.10">
    <property type="entry name" value="Outer membrane efflux proteins (OEP)"/>
    <property type="match status" value="1"/>
</dbReference>
<evidence type="ECO:0008006" key="2">
    <source>
        <dbReference type="Google" id="ProtNLM"/>
    </source>
</evidence>